<evidence type="ECO:0000313" key="2">
    <source>
        <dbReference type="EMBL" id="AEW03990.1"/>
    </source>
</evidence>
<accession>G8TYM5</accession>
<keyword evidence="1" id="KW-1133">Transmembrane helix</keyword>
<feature type="transmembrane region" description="Helical" evidence="1">
    <location>
        <begin position="20"/>
        <end position="45"/>
    </location>
</feature>
<dbReference type="KEGG" id="sap:Sulac_0430"/>
<evidence type="ECO:0000256" key="1">
    <source>
        <dbReference type="SAM" id="Phobius"/>
    </source>
</evidence>
<organism evidence="2 3">
    <name type="scientific">Sulfobacillus acidophilus (strain ATCC 700253 / DSM 10332 / NAL)</name>
    <dbReference type="NCBI Taxonomy" id="679936"/>
    <lineage>
        <taxon>Bacteria</taxon>
        <taxon>Bacillati</taxon>
        <taxon>Bacillota</taxon>
        <taxon>Clostridia</taxon>
        <taxon>Eubacteriales</taxon>
        <taxon>Clostridiales Family XVII. Incertae Sedis</taxon>
        <taxon>Sulfobacillus</taxon>
    </lineage>
</organism>
<evidence type="ECO:0000313" key="3">
    <source>
        <dbReference type="Proteomes" id="UP000005439"/>
    </source>
</evidence>
<dbReference type="Proteomes" id="UP000005439">
    <property type="component" value="Chromosome"/>
</dbReference>
<name>G8TYM5_SULAD</name>
<dbReference type="HOGENOM" id="CLU_2095611_0_0_9"/>
<reference evidence="2 3" key="2">
    <citation type="journal article" date="2012" name="Stand. Genomic Sci.">
        <title>Complete genome sequence of the moderately thermophilic mineral-sulfide-oxidizing firmicute Sulfobacillus acidophilus type strain (NAL(T)).</title>
        <authorList>
            <person name="Anderson I."/>
            <person name="Chertkov O."/>
            <person name="Chen A."/>
            <person name="Saunders E."/>
            <person name="Lapidus A."/>
            <person name="Nolan M."/>
            <person name="Lucas S."/>
            <person name="Hammon N."/>
            <person name="Deshpande S."/>
            <person name="Cheng J.F."/>
            <person name="Han C."/>
            <person name="Tapia R."/>
            <person name="Goodwin L.A."/>
            <person name="Pitluck S."/>
            <person name="Liolios K."/>
            <person name="Pagani I."/>
            <person name="Ivanova N."/>
            <person name="Mikhailova N."/>
            <person name="Pati A."/>
            <person name="Palaniappan K."/>
            <person name="Land M."/>
            <person name="Pan C."/>
            <person name="Rohde M."/>
            <person name="Pukall R."/>
            <person name="Goker M."/>
            <person name="Detter J.C."/>
            <person name="Woyke T."/>
            <person name="Bristow J."/>
            <person name="Eisen J.A."/>
            <person name="Markowitz V."/>
            <person name="Hugenholtz P."/>
            <person name="Kyrpides N.C."/>
            <person name="Klenk H.P."/>
            <person name="Mavromatis K."/>
        </authorList>
    </citation>
    <scope>NUCLEOTIDE SEQUENCE [LARGE SCALE GENOMIC DNA]</scope>
    <source>
        <strain evidence="3">ATCC 700253 / DSM 10332 / NAL</strain>
    </source>
</reference>
<reference evidence="3" key="1">
    <citation type="submission" date="2011-12" db="EMBL/GenBank/DDBJ databases">
        <title>The complete genome of chromosome of Sulfobacillus acidophilus DSM 10332.</title>
        <authorList>
            <person name="Lucas S."/>
            <person name="Han J."/>
            <person name="Lapidus A."/>
            <person name="Bruce D."/>
            <person name="Goodwin L."/>
            <person name="Pitluck S."/>
            <person name="Peters L."/>
            <person name="Kyrpides N."/>
            <person name="Mavromatis K."/>
            <person name="Ivanova N."/>
            <person name="Mikhailova N."/>
            <person name="Chertkov O."/>
            <person name="Saunders E."/>
            <person name="Detter J.C."/>
            <person name="Tapia R."/>
            <person name="Han C."/>
            <person name="Land M."/>
            <person name="Hauser L."/>
            <person name="Markowitz V."/>
            <person name="Cheng J.-F."/>
            <person name="Hugenholtz P."/>
            <person name="Woyke T."/>
            <person name="Wu D."/>
            <person name="Pukall R."/>
            <person name="Gehrich-Schroeter G."/>
            <person name="Schneider S."/>
            <person name="Klenk H.-P."/>
            <person name="Eisen J.A."/>
        </authorList>
    </citation>
    <scope>NUCLEOTIDE SEQUENCE [LARGE SCALE GENOMIC DNA]</scope>
    <source>
        <strain evidence="3">ATCC 700253 / DSM 10332 / NAL</strain>
    </source>
</reference>
<keyword evidence="3" id="KW-1185">Reference proteome</keyword>
<gene>
    <name evidence="2" type="ordered locus">Sulac_0430</name>
</gene>
<dbReference type="AlphaFoldDB" id="G8TYM5"/>
<keyword evidence="1" id="KW-0472">Membrane</keyword>
<protein>
    <submittedName>
        <fullName evidence="2">Uncharacterized protein</fullName>
    </submittedName>
</protein>
<proteinExistence type="predicted"/>
<keyword evidence="1" id="KW-0812">Transmembrane</keyword>
<sequence>MIGVGIGNGLYEVFCECVTPAFVLLGSEVGMALGVGIFANVSLFFEQNRPDRSYKATGPIQAHLLSLNCFSHRPRRARWLTSSPASVNGTPSKRGFLNPTNHLARTANRQMVLTEG</sequence>
<dbReference type="EMBL" id="CP003179">
    <property type="protein sequence ID" value="AEW03990.1"/>
    <property type="molecule type" value="Genomic_DNA"/>
</dbReference>